<proteinExistence type="predicted"/>
<feature type="non-terminal residue" evidence="1">
    <location>
        <position position="1"/>
    </location>
</feature>
<evidence type="ECO:0000313" key="1">
    <source>
        <dbReference type="EMBL" id="CAL1298646.1"/>
    </source>
</evidence>
<accession>A0AAV2BQS1</accession>
<dbReference type="AlphaFoldDB" id="A0AAV2BQS1"/>
<keyword evidence="2" id="KW-1185">Reference proteome</keyword>
<name>A0AAV2BQS1_9ARAC</name>
<comment type="caution">
    <text evidence="1">The sequence shown here is derived from an EMBL/GenBank/DDBJ whole genome shotgun (WGS) entry which is preliminary data.</text>
</comment>
<evidence type="ECO:0000313" key="2">
    <source>
        <dbReference type="Proteomes" id="UP001497382"/>
    </source>
</evidence>
<gene>
    <name evidence="1" type="ORF">LARSCL_LOCUS20913</name>
</gene>
<reference evidence="1 2" key="1">
    <citation type="submission" date="2024-04" db="EMBL/GenBank/DDBJ databases">
        <authorList>
            <person name="Rising A."/>
            <person name="Reimegard J."/>
            <person name="Sonavane S."/>
            <person name="Akerstrom W."/>
            <person name="Nylinder S."/>
            <person name="Hedman E."/>
            <person name="Kallberg Y."/>
        </authorList>
    </citation>
    <scope>NUCLEOTIDE SEQUENCE [LARGE SCALE GENOMIC DNA]</scope>
</reference>
<dbReference type="Proteomes" id="UP001497382">
    <property type="component" value="Unassembled WGS sequence"/>
</dbReference>
<dbReference type="EMBL" id="CAXIEN010000467">
    <property type="protein sequence ID" value="CAL1298646.1"/>
    <property type="molecule type" value="Genomic_DNA"/>
</dbReference>
<protein>
    <submittedName>
        <fullName evidence="1">Uncharacterized protein</fullName>
    </submittedName>
</protein>
<sequence length="53" mass="6314">CRVTSFNNIINNVHSLETIYRLYFTPKHTPYCTNQSLQFVVCMCVRKISFRNL</sequence>
<organism evidence="1 2">
    <name type="scientific">Larinioides sclopetarius</name>
    <dbReference type="NCBI Taxonomy" id="280406"/>
    <lineage>
        <taxon>Eukaryota</taxon>
        <taxon>Metazoa</taxon>
        <taxon>Ecdysozoa</taxon>
        <taxon>Arthropoda</taxon>
        <taxon>Chelicerata</taxon>
        <taxon>Arachnida</taxon>
        <taxon>Araneae</taxon>
        <taxon>Araneomorphae</taxon>
        <taxon>Entelegynae</taxon>
        <taxon>Araneoidea</taxon>
        <taxon>Araneidae</taxon>
        <taxon>Larinioides</taxon>
    </lineage>
</organism>